<proteinExistence type="predicted"/>
<dbReference type="InterPro" id="IPR018649">
    <property type="entry name" value="SHOCT"/>
</dbReference>
<protein>
    <recommendedName>
        <fullName evidence="2">SHOCT domain-containing protein</fullName>
    </recommendedName>
</protein>
<accession>A0A3B0UAA8</accession>
<evidence type="ECO:0000313" key="3">
    <source>
        <dbReference type="EMBL" id="VAW21479.1"/>
    </source>
</evidence>
<dbReference type="EMBL" id="UOEO01000172">
    <property type="protein sequence ID" value="VAW21479.1"/>
    <property type="molecule type" value="Genomic_DNA"/>
</dbReference>
<evidence type="ECO:0000256" key="1">
    <source>
        <dbReference type="SAM" id="Phobius"/>
    </source>
</evidence>
<evidence type="ECO:0000259" key="2">
    <source>
        <dbReference type="Pfam" id="PF09851"/>
    </source>
</evidence>
<feature type="domain" description="SHOCT" evidence="2">
    <location>
        <begin position="83"/>
        <end position="108"/>
    </location>
</feature>
<sequence length="110" mass="12145">MKPFIKSLAFFAGIALLPVQAALAQSAQNAPYIATWGYEHMGYGGWFFGPLMMLLVLGVFVGAFVLILKLLGIGGQSSSSRSALELLDERFARGEIDRQEYEERRSTLKN</sequence>
<gene>
    <name evidence="3" type="ORF">MNBD_ALPHA12-1876</name>
</gene>
<keyword evidence="1" id="KW-0812">Transmembrane</keyword>
<feature type="transmembrane region" description="Helical" evidence="1">
    <location>
        <begin position="48"/>
        <end position="71"/>
    </location>
</feature>
<organism evidence="3">
    <name type="scientific">hydrothermal vent metagenome</name>
    <dbReference type="NCBI Taxonomy" id="652676"/>
    <lineage>
        <taxon>unclassified sequences</taxon>
        <taxon>metagenomes</taxon>
        <taxon>ecological metagenomes</taxon>
    </lineage>
</organism>
<name>A0A3B0UAA8_9ZZZZ</name>
<keyword evidence="1" id="KW-0472">Membrane</keyword>
<keyword evidence="1" id="KW-1133">Transmembrane helix</keyword>
<dbReference type="AlphaFoldDB" id="A0A3B0UAA8"/>
<reference evidence="3" key="1">
    <citation type="submission" date="2018-06" db="EMBL/GenBank/DDBJ databases">
        <authorList>
            <person name="Zhirakovskaya E."/>
        </authorList>
    </citation>
    <scope>NUCLEOTIDE SEQUENCE</scope>
</reference>
<dbReference type="Pfam" id="PF09851">
    <property type="entry name" value="SHOCT"/>
    <property type="match status" value="1"/>
</dbReference>